<organism evidence="2 3">
    <name type="scientific">Anaerocolumna chitinilytica</name>
    <dbReference type="NCBI Taxonomy" id="1727145"/>
    <lineage>
        <taxon>Bacteria</taxon>
        <taxon>Bacillati</taxon>
        <taxon>Bacillota</taxon>
        <taxon>Clostridia</taxon>
        <taxon>Lachnospirales</taxon>
        <taxon>Lachnospiraceae</taxon>
        <taxon>Anaerocolumna</taxon>
    </lineage>
</organism>
<accession>A0A7I8DLW1</accession>
<dbReference type="InterPro" id="IPR024705">
    <property type="entry name" value="Ssp411"/>
</dbReference>
<protein>
    <submittedName>
        <fullName evidence="2">Thioredoxin domain-containing protein</fullName>
    </submittedName>
</protein>
<dbReference type="InterPro" id="IPR036249">
    <property type="entry name" value="Thioredoxin-like_sf"/>
</dbReference>
<dbReference type="CDD" id="cd02955">
    <property type="entry name" value="SSP411"/>
    <property type="match status" value="1"/>
</dbReference>
<dbReference type="PANTHER" id="PTHR42899">
    <property type="entry name" value="SPERMATOGENESIS-ASSOCIATED PROTEIN 20"/>
    <property type="match status" value="1"/>
</dbReference>
<dbReference type="Pfam" id="PF03190">
    <property type="entry name" value="Thioredox_DsbH"/>
    <property type="match status" value="1"/>
</dbReference>
<name>A0A7I8DLW1_9FIRM</name>
<feature type="domain" description="Spermatogenesis-associated protein 20-like TRX" evidence="1">
    <location>
        <begin position="19"/>
        <end position="180"/>
    </location>
</feature>
<reference evidence="2 3" key="1">
    <citation type="submission" date="2020-08" db="EMBL/GenBank/DDBJ databases">
        <title>Draft genome sequencing of an Anaerocolumna strain isolated from anoxic soil subjected to BSD treatment.</title>
        <authorList>
            <person name="Uek A."/>
            <person name="Tonouchi A."/>
        </authorList>
    </citation>
    <scope>NUCLEOTIDE SEQUENCE [LARGE SCALE GENOMIC DNA]</scope>
    <source>
        <strain evidence="2 3">CTTW</strain>
    </source>
</reference>
<dbReference type="Gene3D" id="3.40.30.10">
    <property type="entry name" value="Glutaredoxin"/>
    <property type="match status" value="1"/>
</dbReference>
<dbReference type="Proteomes" id="UP000515703">
    <property type="component" value="Chromosome"/>
</dbReference>
<evidence type="ECO:0000313" key="3">
    <source>
        <dbReference type="Proteomes" id="UP000515703"/>
    </source>
</evidence>
<proteinExistence type="predicted"/>
<dbReference type="InterPro" id="IPR008928">
    <property type="entry name" value="6-hairpin_glycosidase_sf"/>
</dbReference>
<dbReference type="InterPro" id="IPR012341">
    <property type="entry name" value="6hp_glycosidase-like_sf"/>
</dbReference>
<evidence type="ECO:0000259" key="1">
    <source>
        <dbReference type="Pfam" id="PF03190"/>
    </source>
</evidence>
<dbReference type="SUPFAM" id="SSF52833">
    <property type="entry name" value="Thioredoxin-like"/>
    <property type="match status" value="1"/>
</dbReference>
<keyword evidence="3" id="KW-1185">Reference proteome</keyword>
<dbReference type="Gene3D" id="1.50.10.10">
    <property type="match status" value="1"/>
</dbReference>
<dbReference type="GO" id="GO:0005975">
    <property type="term" value="P:carbohydrate metabolic process"/>
    <property type="evidence" value="ECO:0007669"/>
    <property type="project" value="InterPro"/>
</dbReference>
<dbReference type="EMBL" id="AP023368">
    <property type="protein sequence ID" value="BCJ98271.1"/>
    <property type="molecule type" value="Genomic_DNA"/>
</dbReference>
<gene>
    <name evidence="2" type="ORF">bsdcttw_13120</name>
</gene>
<dbReference type="SUPFAM" id="SSF48208">
    <property type="entry name" value="Six-hairpin glycosidases"/>
    <property type="match status" value="1"/>
</dbReference>
<dbReference type="KEGG" id="acht:bsdcttw_13120"/>
<dbReference type="PIRSF" id="PIRSF006402">
    <property type="entry name" value="UCP006402_thioredoxin"/>
    <property type="match status" value="1"/>
</dbReference>
<sequence>MNTTEHVTNKGQGTTRIPNKLIDEKSPYLLQHVYNPVKWYPWGDEAFTKAKAENKPIFLSIGYSTCHWCHVMAHESFEDNEVAEYLNANFVSIKVDREERPDIDSVYMSVCVNMTGDGGWPLSIFMSPDQKPFYAGTYFPKHSLYQRPGLLDLLHAIKAAWEGSRDELIKSSEDITRALKENENRKGAIGLQELVQTGGSYLKRYFDKENAGFGRAPKFPTPHNLTFLLKYSYYFKDKETLEIAEKTLLALYRGGIFDHIGFGFSRYSTDAIYLVPHFEKMLYDNALLTSAYLECYQYTRIEPYRDIAERIMEYVKRELTDREGGFYCAQDADSEGEEGKYYVFEHHEAIKVLGEEDGKYFNEYFDITSKGNFEGANIPNRIKAINFDEFQSIKDERIDRLGQQMYEYRLSRMKLHKDDKILTSWSSLMIAAYANAYRVIGKEEYLEEAVKGVEFIQKYLTEKGRLKVLYRDGSSKGEGHLEDYAFYCMALISLYEGSFRAEYLKEAVCYTNVLLELFFDWVEGGFYLYAKDAESLLFRPKTAEDNAMPSGNSIAAWVLQKLALLTGDASLMKAYQLQLNYLSGVIQYPLSHCAALSVMLSEINPSKELVYVSAGKDTKELQCFLREIYTPDLTVIVKNKDNAKMLAELIPFIEDYPLEESDAYYLCENKKCQKPVRQIEELRELLLS</sequence>
<dbReference type="PANTHER" id="PTHR42899:SF1">
    <property type="entry name" value="SPERMATOGENESIS-ASSOCIATED PROTEIN 20"/>
    <property type="match status" value="1"/>
</dbReference>
<evidence type="ECO:0000313" key="2">
    <source>
        <dbReference type="EMBL" id="BCJ98271.1"/>
    </source>
</evidence>
<dbReference type="InterPro" id="IPR004879">
    <property type="entry name" value="Ssp411-like_TRX"/>
</dbReference>
<reference evidence="2 3" key="2">
    <citation type="submission" date="2020-08" db="EMBL/GenBank/DDBJ databases">
        <authorList>
            <person name="Ueki A."/>
            <person name="Tonouchi A."/>
        </authorList>
    </citation>
    <scope>NUCLEOTIDE SEQUENCE [LARGE SCALE GENOMIC DNA]</scope>
    <source>
        <strain evidence="2 3">CTTW</strain>
    </source>
</reference>
<dbReference type="RefSeq" id="WP_185258611.1">
    <property type="nucleotide sequence ID" value="NZ_AP023368.1"/>
</dbReference>
<dbReference type="AlphaFoldDB" id="A0A7I8DLW1"/>